<protein>
    <submittedName>
        <fullName evidence="1">Protein FAM135A</fullName>
    </submittedName>
</protein>
<proteinExistence type="predicted"/>
<comment type="caution">
    <text evidence="1">The sequence shown here is derived from an EMBL/GenBank/DDBJ whole genome shotgun (WGS) entry which is preliminary data.</text>
</comment>
<evidence type="ECO:0000313" key="2">
    <source>
        <dbReference type="Proteomes" id="UP000440578"/>
    </source>
</evidence>
<dbReference type="EMBL" id="VIIS01001688">
    <property type="protein sequence ID" value="KAF0294425.1"/>
    <property type="molecule type" value="Genomic_DNA"/>
</dbReference>
<gene>
    <name evidence="1" type="primary">FAM135A_1</name>
    <name evidence="1" type="ORF">FJT64_007898</name>
</gene>
<evidence type="ECO:0000313" key="1">
    <source>
        <dbReference type="EMBL" id="KAF0294426.1"/>
    </source>
</evidence>
<dbReference type="OrthoDB" id="273452at2759"/>
<name>A0A6A4VIW7_AMPAM</name>
<dbReference type="AlphaFoldDB" id="A0A6A4VIW7"/>
<dbReference type="Proteomes" id="UP000440578">
    <property type="component" value="Unassembled WGS sequence"/>
</dbReference>
<reference evidence="1 2" key="1">
    <citation type="submission" date="2019-07" db="EMBL/GenBank/DDBJ databases">
        <title>Draft genome assembly of a fouling barnacle, Amphibalanus amphitrite (Darwin, 1854): The first reference genome for Thecostraca.</title>
        <authorList>
            <person name="Kim W."/>
        </authorList>
    </citation>
    <scope>NUCLEOTIDE SEQUENCE [LARGE SCALE GENOMIC DNA]</scope>
    <source>
        <strain evidence="1">SNU_AA5</strain>
        <tissue evidence="1">Soma without cirri and trophi</tissue>
    </source>
</reference>
<organism evidence="1 2">
    <name type="scientific">Amphibalanus amphitrite</name>
    <name type="common">Striped barnacle</name>
    <name type="synonym">Balanus amphitrite</name>
    <dbReference type="NCBI Taxonomy" id="1232801"/>
    <lineage>
        <taxon>Eukaryota</taxon>
        <taxon>Metazoa</taxon>
        <taxon>Ecdysozoa</taxon>
        <taxon>Arthropoda</taxon>
        <taxon>Crustacea</taxon>
        <taxon>Multicrustacea</taxon>
        <taxon>Cirripedia</taxon>
        <taxon>Thoracica</taxon>
        <taxon>Thoracicalcarea</taxon>
        <taxon>Balanomorpha</taxon>
        <taxon>Balanoidea</taxon>
        <taxon>Balanidae</taxon>
        <taxon>Amphibalaninae</taxon>
        <taxon>Amphibalanus</taxon>
    </lineage>
</organism>
<accession>A0A6A4VIW7</accession>
<dbReference type="EMBL" id="VIIS01001688">
    <property type="protein sequence ID" value="KAF0294426.1"/>
    <property type="molecule type" value="Genomic_DNA"/>
</dbReference>
<keyword evidence="2" id="KW-1185">Reference proteome</keyword>
<sequence length="152" mass="17072">MGELQATVEISVELHKFFNVDLFQRGLYQVQACLQVSPKLLHQIEVTCEEPSPNAHAHTAVAAARTDQQRAVSQTFQILYRNEEVVLEDVFSFKVHLVIDANKLVESLERAGLQLLVELHFSESSDTSPQTSTAAMQLVSSRTLKLHFSPLR</sequence>